<comment type="caution">
    <text evidence="1">The sequence shown here is derived from an EMBL/GenBank/DDBJ whole genome shotgun (WGS) entry which is preliminary data.</text>
</comment>
<name>A0A0F9AFY3_9ZZZZ</name>
<feature type="non-terminal residue" evidence="1">
    <location>
        <position position="204"/>
    </location>
</feature>
<accession>A0A0F9AFY3</accession>
<sequence>MNYETSTQFVKAARRVSTPLLSINTLDQQSTQEELLKHFGEKAPCVSIDCSAGIVGLNAAGKKAIAAPHMAKPEEWDYTDPGEALKQLINLPASTAVFMHNAQRFIDVNDVSQGLANLRDPFKANQRTRIAMGPNFRLPAELVQELAGFDEPLPTDEYYSELATKLIDNTNAHREGKKSSVPYPTDAAMRNITTALRGLAAFPA</sequence>
<reference evidence="1" key="1">
    <citation type="journal article" date="2015" name="Nature">
        <title>Complex archaea that bridge the gap between prokaryotes and eukaryotes.</title>
        <authorList>
            <person name="Spang A."/>
            <person name="Saw J.H."/>
            <person name="Jorgensen S.L."/>
            <person name="Zaremba-Niedzwiedzka K."/>
            <person name="Martijn J."/>
            <person name="Lind A.E."/>
            <person name="van Eijk R."/>
            <person name="Schleper C."/>
            <person name="Guy L."/>
            <person name="Ettema T.J."/>
        </authorList>
    </citation>
    <scope>NUCLEOTIDE SEQUENCE</scope>
</reference>
<proteinExistence type="predicted"/>
<dbReference type="EMBL" id="LAZR01042876">
    <property type="protein sequence ID" value="KKL08444.1"/>
    <property type="molecule type" value="Genomic_DNA"/>
</dbReference>
<protein>
    <submittedName>
        <fullName evidence="1">Uncharacterized protein</fullName>
    </submittedName>
</protein>
<gene>
    <name evidence="1" type="ORF">LCGC14_2575830</name>
</gene>
<evidence type="ECO:0000313" key="1">
    <source>
        <dbReference type="EMBL" id="KKL08444.1"/>
    </source>
</evidence>
<organism evidence="1">
    <name type="scientific">marine sediment metagenome</name>
    <dbReference type="NCBI Taxonomy" id="412755"/>
    <lineage>
        <taxon>unclassified sequences</taxon>
        <taxon>metagenomes</taxon>
        <taxon>ecological metagenomes</taxon>
    </lineage>
</organism>
<dbReference type="AlphaFoldDB" id="A0A0F9AFY3"/>